<dbReference type="GeneID" id="104249878"/>
<keyword evidence="5" id="KW-1185">Reference proteome</keyword>
<reference evidence="5" key="1">
    <citation type="journal article" date="2013" name="Genome Biol.">
        <title>Reference genomes and transcriptomes of Nicotiana sylvestris and Nicotiana tomentosiformis.</title>
        <authorList>
            <person name="Sierro N."/>
            <person name="Battey J.N."/>
            <person name="Ouadi S."/>
            <person name="Bovet L."/>
            <person name="Goepfert S."/>
            <person name="Bakaher N."/>
            <person name="Peitsch M.C."/>
            <person name="Ivanov N.V."/>
        </authorList>
    </citation>
    <scope>NUCLEOTIDE SEQUENCE [LARGE SCALE GENOMIC DNA]</scope>
</reference>
<keyword evidence="3" id="KW-0732">Signal</keyword>
<gene>
    <name evidence="6" type="primary">LOC104249878</name>
</gene>
<dbReference type="SMART" id="SM00499">
    <property type="entry name" value="AAI"/>
    <property type="match status" value="1"/>
</dbReference>
<reference evidence="6" key="2">
    <citation type="submission" date="2025-08" db="UniProtKB">
        <authorList>
            <consortium name="RefSeq"/>
        </authorList>
    </citation>
    <scope>IDENTIFICATION</scope>
    <source>
        <tissue evidence="6">Leaf</tissue>
    </source>
</reference>
<dbReference type="PANTHER" id="PTHR33214:SF44">
    <property type="entry name" value="NON-SPECIFIC LIPID TRANSFER PROTEIN GPI-ANCHORED 33"/>
    <property type="match status" value="1"/>
</dbReference>
<feature type="signal peptide" evidence="3">
    <location>
        <begin position="1"/>
        <end position="26"/>
    </location>
</feature>
<evidence type="ECO:0000256" key="3">
    <source>
        <dbReference type="SAM" id="SignalP"/>
    </source>
</evidence>
<evidence type="ECO:0000256" key="1">
    <source>
        <dbReference type="ARBA" id="ARBA00022448"/>
    </source>
</evidence>
<evidence type="ECO:0000256" key="2">
    <source>
        <dbReference type="ARBA" id="ARBA00023121"/>
    </source>
</evidence>
<dbReference type="KEGG" id="nsy:104249878"/>
<feature type="domain" description="Bifunctional inhibitor/plant lipid transfer protein/seed storage helical" evidence="4">
    <location>
        <begin position="29"/>
        <end position="94"/>
    </location>
</feature>
<evidence type="ECO:0000313" key="6">
    <source>
        <dbReference type="RefSeq" id="XP_009804692.1"/>
    </source>
</evidence>
<dbReference type="STRING" id="4096.A0A1U7YKU6"/>
<dbReference type="AlphaFoldDB" id="A0A1U7YKU6"/>
<keyword evidence="1" id="KW-0813">Transport</keyword>
<proteinExistence type="predicted"/>
<dbReference type="InterPro" id="IPR036312">
    <property type="entry name" value="Bifun_inhib/LTP/seed_sf"/>
</dbReference>
<dbReference type="RefSeq" id="XP_009804692.1">
    <property type="nucleotide sequence ID" value="XM_009806390.1"/>
</dbReference>
<dbReference type="eggNOG" id="ENOG502SUEF">
    <property type="taxonomic scope" value="Eukaryota"/>
</dbReference>
<sequence length="94" mass="9694">MKKGCSLVAVMLVVVLIGDQLGASEAVTCSATQLSPCLGAITSGTPPSQACCARLRAQQPCLCGYMRDPNLRQYVNSSNARKVASSCGVSIPSC</sequence>
<dbReference type="PANTHER" id="PTHR33214">
    <property type="entry name" value="BIFUNCTIONAL INHIBITOR/LIPID-TRANSFER PROTEIN/SEED STORAGE 2S ALBUMIN SUPERFAMILY PROTEIN"/>
    <property type="match status" value="1"/>
</dbReference>
<dbReference type="GO" id="GO:0006869">
    <property type="term" value="P:lipid transport"/>
    <property type="evidence" value="ECO:0007669"/>
    <property type="project" value="InterPro"/>
</dbReference>
<organism evidence="5 6">
    <name type="scientific">Nicotiana sylvestris</name>
    <name type="common">Wood tobacco</name>
    <name type="synonym">South American tobacco</name>
    <dbReference type="NCBI Taxonomy" id="4096"/>
    <lineage>
        <taxon>Eukaryota</taxon>
        <taxon>Viridiplantae</taxon>
        <taxon>Streptophyta</taxon>
        <taxon>Embryophyta</taxon>
        <taxon>Tracheophyta</taxon>
        <taxon>Spermatophyta</taxon>
        <taxon>Magnoliopsida</taxon>
        <taxon>eudicotyledons</taxon>
        <taxon>Gunneridae</taxon>
        <taxon>Pentapetalae</taxon>
        <taxon>asterids</taxon>
        <taxon>lamiids</taxon>
        <taxon>Solanales</taxon>
        <taxon>Solanaceae</taxon>
        <taxon>Nicotianoideae</taxon>
        <taxon>Nicotianeae</taxon>
        <taxon>Nicotiana</taxon>
    </lineage>
</organism>
<name>A0A1U7YKU6_NICSY</name>
<dbReference type="InterPro" id="IPR016140">
    <property type="entry name" value="Bifunc_inhib/LTP/seed_store"/>
</dbReference>
<accession>A0A1U7YKU6</accession>
<evidence type="ECO:0000259" key="4">
    <source>
        <dbReference type="SMART" id="SM00499"/>
    </source>
</evidence>
<dbReference type="GO" id="GO:0008289">
    <property type="term" value="F:lipid binding"/>
    <property type="evidence" value="ECO:0007669"/>
    <property type="project" value="UniProtKB-KW"/>
</dbReference>
<dbReference type="Pfam" id="PF00234">
    <property type="entry name" value="Tryp_alpha_amyl"/>
    <property type="match status" value="1"/>
</dbReference>
<feature type="chain" id="PRO_5010527065" evidence="3">
    <location>
        <begin position="27"/>
        <end position="94"/>
    </location>
</feature>
<dbReference type="OrthoDB" id="665742at2759"/>
<evidence type="ECO:0000313" key="5">
    <source>
        <dbReference type="Proteomes" id="UP000189701"/>
    </source>
</evidence>
<dbReference type="Gene3D" id="1.10.110.10">
    <property type="entry name" value="Plant lipid-transfer and hydrophobic proteins"/>
    <property type="match status" value="1"/>
</dbReference>
<dbReference type="SUPFAM" id="SSF47699">
    <property type="entry name" value="Bifunctional inhibitor/lipid-transfer protein/seed storage 2S albumin"/>
    <property type="match status" value="1"/>
</dbReference>
<dbReference type="InterPro" id="IPR033872">
    <property type="entry name" value="nsLTP2"/>
</dbReference>
<keyword evidence="2" id="KW-0446">Lipid-binding</keyword>
<dbReference type="Proteomes" id="UP000189701">
    <property type="component" value="Unplaced"/>
</dbReference>
<dbReference type="CDD" id="cd01959">
    <property type="entry name" value="nsLTP2"/>
    <property type="match status" value="1"/>
</dbReference>
<protein>
    <submittedName>
        <fullName evidence="6">Non-specific lipid-transfer protein 2-like</fullName>
    </submittedName>
</protein>